<organism evidence="1 2">
    <name type="scientific">Trichomonas vaginalis (strain ATCC PRA-98 / G3)</name>
    <dbReference type="NCBI Taxonomy" id="412133"/>
    <lineage>
        <taxon>Eukaryota</taxon>
        <taxon>Metamonada</taxon>
        <taxon>Parabasalia</taxon>
        <taxon>Trichomonadida</taxon>
        <taxon>Trichomonadidae</taxon>
        <taxon>Trichomonas</taxon>
    </lineage>
</organism>
<keyword evidence="2" id="KW-1185">Reference proteome</keyword>
<evidence type="ECO:0000313" key="2">
    <source>
        <dbReference type="Proteomes" id="UP000001542"/>
    </source>
</evidence>
<accession>A2E1F5</accession>
<gene>
    <name evidence="1" type="ORF">TVAG_343510</name>
</gene>
<reference evidence="1" key="2">
    <citation type="journal article" date="2007" name="Science">
        <title>Draft genome sequence of the sexually transmitted pathogen Trichomonas vaginalis.</title>
        <authorList>
            <person name="Carlton J.M."/>
            <person name="Hirt R.P."/>
            <person name="Silva J.C."/>
            <person name="Delcher A.L."/>
            <person name="Schatz M."/>
            <person name="Zhao Q."/>
            <person name="Wortman J.R."/>
            <person name="Bidwell S.L."/>
            <person name="Alsmark U.C.M."/>
            <person name="Besteiro S."/>
            <person name="Sicheritz-Ponten T."/>
            <person name="Noel C.J."/>
            <person name="Dacks J.B."/>
            <person name="Foster P.G."/>
            <person name="Simillion C."/>
            <person name="Van de Peer Y."/>
            <person name="Miranda-Saavedra D."/>
            <person name="Barton G.J."/>
            <person name="Westrop G.D."/>
            <person name="Mueller S."/>
            <person name="Dessi D."/>
            <person name="Fiori P.L."/>
            <person name="Ren Q."/>
            <person name="Paulsen I."/>
            <person name="Zhang H."/>
            <person name="Bastida-Corcuera F.D."/>
            <person name="Simoes-Barbosa A."/>
            <person name="Brown M.T."/>
            <person name="Hayes R.D."/>
            <person name="Mukherjee M."/>
            <person name="Okumura C.Y."/>
            <person name="Schneider R."/>
            <person name="Smith A.J."/>
            <person name="Vanacova S."/>
            <person name="Villalvazo M."/>
            <person name="Haas B.J."/>
            <person name="Pertea M."/>
            <person name="Feldblyum T.V."/>
            <person name="Utterback T.R."/>
            <person name="Shu C.L."/>
            <person name="Osoegawa K."/>
            <person name="de Jong P.J."/>
            <person name="Hrdy I."/>
            <person name="Horvathova L."/>
            <person name="Zubacova Z."/>
            <person name="Dolezal P."/>
            <person name="Malik S.B."/>
            <person name="Logsdon J.M. Jr."/>
            <person name="Henze K."/>
            <person name="Gupta A."/>
            <person name="Wang C.C."/>
            <person name="Dunne R.L."/>
            <person name="Upcroft J.A."/>
            <person name="Upcroft P."/>
            <person name="White O."/>
            <person name="Salzberg S.L."/>
            <person name="Tang P."/>
            <person name="Chiu C.-H."/>
            <person name="Lee Y.-S."/>
            <person name="Embley T.M."/>
            <person name="Coombs G.H."/>
            <person name="Mottram J.C."/>
            <person name="Tachezy J."/>
            <person name="Fraser-Liggett C.M."/>
            <person name="Johnson P.J."/>
        </authorList>
    </citation>
    <scope>NUCLEOTIDE SEQUENCE [LARGE SCALE GENOMIC DNA]</scope>
    <source>
        <strain evidence="1">G3</strain>
    </source>
</reference>
<name>A2E1F5_TRIV3</name>
<protein>
    <submittedName>
        <fullName evidence="1">Uncharacterized protein</fullName>
    </submittedName>
</protein>
<evidence type="ECO:0000313" key="1">
    <source>
        <dbReference type="EMBL" id="EAY13522.1"/>
    </source>
</evidence>
<dbReference type="EMBL" id="DS113284">
    <property type="protein sequence ID" value="EAY13522.1"/>
    <property type="molecule type" value="Genomic_DNA"/>
</dbReference>
<dbReference type="AlphaFoldDB" id="A2E1F5"/>
<dbReference type="KEGG" id="tva:4771501"/>
<dbReference type="VEuPathDB" id="TrichDB:TVAG_343510"/>
<dbReference type="Proteomes" id="UP000001542">
    <property type="component" value="Unassembled WGS sequence"/>
</dbReference>
<dbReference type="RefSeq" id="XP_001325745.1">
    <property type="nucleotide sequence ID" value="XM_001325710.1"/>
</dbReference>
<sequence length="343" mass="39193">MLYQILLNRLSELENARKFDWTEFYNSTVKVEKTQIRSAFSDTTSSNSYYIFICFFKGCKDNGAIYIKRSHNICTLLEDSIFNNCSSTSNGGSVFYDCREGGQFVQQRTCCCKSIALDSIAFMQWIKPSFSSKNYAFDISVSNCGVNETFGKKTFGFTWGELLVSRINSTFNKCNQMSSIKNTLSGSSGTCNFSTFRENNQTGTISLGFNWYRGLTQYIETISYCNVIGNKCGTGSYQVLFLSDYTTNVDNCIFVNNTAKYMFSEYYGFHNLTISDSYVESTPELNGCGTVTFTNLKQNYNFNEFSQLFTDKCFIDPKEISNNLSYLSKYAKTYLQEYIFIKK</sequence>
<dbReference type="InParanoid" id="A2E1F5"/>
<dbReference type="VEuPathDB" id="TrichDB:TVAGG3_0319940"/>
<proteinExistence type="predicted"/>
<reference evidence="1" key="1">
    <citation type="submission" date="2006-10" db="EMBL/GenBank/DDBJ databases">
        <authorList>
            <person name="Amadeo P."/>
            <person name="Zhao Q."/>
            <person name="Wortman J."/>
            <person name="Fraser-Liggett C."/>
            <person name="Carlton J."/>
        </authorList>
    </citation>
    <scope>NUCLEOTIDE SEQUENCE</scope>
    <source>
        <strain evidence="1">G3</strain>
    </source>
</reference>